<evidence type="ECO:0000256" key="2">
    <source>
        <dbReference type="ARBA" id="ARBA00022801"/>
    </source>
</evidence>
<dbReference type="GO" id="GO:0005739">
    <property type="term" value="C:mitochondrion"/>
    <property type="evidence" value="ECO:0007669"/>
    <property type="project" value="TreeGrafter"/>
</dbReference>
<dbReference type="PROSITE" id="PS50263">
    <property type="entry name" value="CN_HYDROLASE"/>
    <property type="match status" value="1"/>
</dbReference>
<dbReference type="FunFam" id="3.60.110.10:FF:000002">
    <property type="entry name" value="Nitrilase family member 2"/>
    <property type="match status" value="1"/>
</dbReference>
<dbReference type="InterPro" id="IPR045254">
    <property type="entry name" value="Nit1/2_C-N_Hydrolase"/>
</dbReference>
<dbReference type="GO" id="GO:0006107">
    <property type="term" value="P:oxaloacetate metabolic process"/>
    <property type="evidence" value="ECO:0007669"/>
    <property type="project" value="TreeGrafter"/>
</dbReference>
<evidence type="ECO:0000256" key="1">
    <source>
        <dbReference type="ARBA" id="ARBA00010613"/>
    </source>
</evidence>
<dbReference type="STRING" id="91928.A0A0D2AT63"/>
<dbReference type="GeneID" id="27338767"/>
<dbReference type="RefSeq" id="XP_016230124.1">
    <property type="nucleotide sequence ID" value="XM_016385992.1"/>
</dbReference>
<feature type="domain" description="CN hydrolase" evidence="3">
    <location>
        <begin position="18"/>
        <end position="280"/>
    </location>
</feature>
<dbReference type="InterPro" id="IPR001110">
    <property type="entry name" value="UPF0012_CS"/>
</dbReference>
<dbReference type="HOGENOM" id="CLU_030130_1_0_1"/>
<evidence type="ECO:0000259" key="3">
    <source>
        <dbReference type="PROSITE" id="PS50263"/>
    </source>
</evidence>
<evidence type="ECO:0000313" key="5">
    <source>
        <dbReference type="Proteomes" id="UP000053328"/>
    </source>
</evidence>
<dbReference type="SUPFAM" id="SSF56317">
    <property type="entry name" value="Carbon-nitrogen hydrolase"/>
    <property type="match status" value="1"/>
</dbReference>
<dbReference type="Pfam" id="PF00795">
    <property type="entry name" value="CN_hydrolase"/>
    <property type="match status" value="1"/>
</dbReference>
<dbReference type="OrthoDB" id="10250282at2759"/>
<dbReference type="AlphaFoldDB" id="A0A0D2AT63"/>
<protein>
    <recommendedName>
        <fullName evidence="3">CN hydrolase domain-containing protein</fullName>
    </recommendedName>
</protein>
<reference evidence="4 5" key="1">
    <citation type="submission" date="2015-01" db="EMBL/GenBank/DDBJ databases">
        <title>The Genome Sequence of Exophiala spinifera CBS89968.</title>
        <authorList>
            <consortium name="The Broad Institute Genomics Platform"/>
            <person name="Cuomo C."/>
            <person name="de Hoog S."/>
            <person name="Gorbushina A."/>
            <person name="Stielow B."/>
            <person name="Teixiera M."/>
            <person name="Abouelleil A."/>
            <person name="Chapman S.B."/>
            <person name="Priest M."/>
            <person name="Young S.K."/>
            <person name="Wortman J."/>
            <person name="Nusbaum C."/>
            <person name="Birren B."/>
        </authorList>
    </citation>
    <scope>NUCLEOTIDE SEQUENCE [LARGE SCALE GENOMIC DNA]</scope>
    <source>
        <strain evidence="4 5">CBS 89968</strain>
    </source>
</reference>
<dbReference type="EMBL" id="KN847501">
    <property type="protein sequence ID" value="KIW09908.1"/>
    <property type="molecule type" value="Genomic_DNA"/>
</dbReference>
<dbReference type="GO" id="GO:0006541">
    <property type="term" value="P:glutamine metabolic process"/>
    <property type="evidence" value="ECO:0007669"/>
    <property type="project" value="TreeGrafter"/>
</dbReference>
<accession>A0A0D2AT63</accession>
<evidence type="ECO:0000313" key="4">
    <source>
        <dbReference type="EMBL" id="KIW09908.1"/>
    </source>
</evidence>
<dbReference type="InterPro" id="IPR036526">
    <property type="entry name" value="C-N_Hydrolase_sf"/>
</dbReference>
<keyword evidence="5" id="KW-1185">Reference proteome</keyword>
<dbReference type="InterPro" id="IPR003010">
    <property type="entry name" value="C-N_Hydrolase"/>
</dbReference>
<dbReference type="PROSITE" id="PS01227">
    <property type="entry name" value="UPF0012"/>
    <property type="match status" value="1"/>
</dbReference>
<gene>
    <name evidence="4" type="ORF">PV08_11684</name>
</gene>
<dbReference type="VEuPathDB" id="FungiDB:PV08_11684"/>
<dbReference type="PANTHER" id="PTHR23088:SF30">
    <property type="entry name" value="OMEGA-AMIDASE NIT2"/>
    <property type="match status" value="1"/>
</dbReference>
<sequence>MDISPDQKKLSSRLHQDVTLACVQMKVGIYKSENLTRARSLVLQAAQEGAKIVILPECFNSPYGTAYFRQYAETLPRSPSLSPHNPQAEEPSESFRILSSTAKEAGVYLVGGSLPELDPDQGKYYNTCLCFSPDGQLLATHRKIHLCDVDIPGKVRLQESEVLSPGNEITIVDLPGYGRLGIAICYDVRFPELAMVAARKGCFAMVYPSVFSTVTGELHWSLLARARALDNQIYVAMCSPARTFEKEYRAWGYSIIVDPLARVVAEADHAEATVYARLDSLLIEDTRRNIPLDLHRRFDVY</sequence>
<name>A0A0D2AT63_9EURO</name>
<keyword evidence="2" id="KW-0378">Hydrolase</keyword>
<proteinExistence type="inferred from homology"/>
<dbReference type="PANTHER" id="PTHR23088">
    <property type="entry name" value="NITRILASE-RELATED"/>
    <property type="match status" value="1"/>
</dbReference>
<organism evidence="4 5">
    <name type="scientific">Exophiala spinifera</name>
    <dbReference type="NCBI Taxonomy" id="91928"/>
    <lineage>
        <taxon>Eukaryota</taxon>
        <taxon>Fungi</taxon>
        <taxon>Dikarya</taxon>
        <taxon>Ascomycota</taxon>
        <taxon>Pezizomycotina</taxon>
        <taxon>Eurotiomycetes</taxon>
        <taxon>Chaetothyriomycetidae</taxon>
        <taxon>Chaetothyriales</taxon>
        <taxon>Herpotrichiellaceae</taxon>
        <taxon>Exophiala</taxon>
    </lineage>
</organism>
<dbReference type="GO" id="GO:0050152">
    <property type="term" value="F:omega-amidase activity"/>
    <property type="evidence" value="ECO:0007669"/>
    <property type="project" value="TreeGrafter"/>
</dbReference>
<dbReference type="GO" id="GO:0006528">
    <property type="term" value="P:asparagine metabolic process"/>
    <property type="evidence" value="ECO:0007669"/>
    <property type="project" value="TreeGrafter"/>
</dbReference>
<dbReference type="Gene3D" id="3.60.110.10">
    <property type="entry name" value="Carbon-nitrogen hydrolase"/>
    <property type="match status" value="1"/>
</dbReference>
<comment type="similarity">
    <text evidence="1">Belongs to the carbon-nitrogen hydrolase superfamily. NIT1/NIT2 family.</text>
</comment>
<dbReference type="CDD" id="cd07572">
    <property type="entry name" value="nit"/>
    <property type="match status" value="1"/>
</dbReference>
<dbReference type="Proteomes" id="UP000053328">
    <property type="component" value="Unassembled WGS sequence"/>
</dbReference>